<reference evidence="2" key="1">
    <citation type="submission" date="2018-10" db="EMBL/GenBank/DDBJ databases">
        <title>Effector identification in a new, highly contiguous assembly of the strawberry crown rot pathogen Phytophthora cactorum.</title>
        <authorList>
            <person name="Armitage A.D."/>
            <person name="Nellist C.F."/>
            <person name="Bates H."/>
            <person name="Vickerstaff R.J."/>
            <person name="Harrison R.J."/>
        </authorList>
    </citation>
    <scope>NUCLEOTIDE SEQUENCE</scope>
    <source>
        <strain evidence="1">4040</strain>
        <strain evidence="2">P415</strain>
    </source>
</reference>
<evidence type="ECO:0000313" key="1">
    <source>
        <dbReference type="EMBL" id="KAG2902132.1"/>
    </source>
</evidence>
<evidence type="ECO:0000313" key="3">
    <source>
        <dbReference type="Proteomes" id="UP000697107"/>
    </source>
</evidence>
<evidence type="ECO:0000313" key="2">
    <source>
        <dbReference type="EMBL" id="KAG2965617.1"/>
    </source>
</evidence>
<dbReference type="EMBL" id="RCMK01001096">
    <property type="protein sequence ID" value="KAG2902132.1"/>
    <property type="molecule type" value="Genomic_DNA"/>
</dbReference>
<dbReference type="Proteomes" id="UP000736787">
    <property type="component" value="Unassembled WGS sequence"/>
</dbReference>
<proteinExistence type="predicted"/>
<accession>A0A8T1FB66</accession>
<protein>
    <submittedName>
        <fullName evidence="2">Uncharacterized protein</fullName>
    </submittedName>
</protein>
<comment type="caution">
    <text evidence="2">The sequence shown here is derived from an EMBL/GenBank/DDBJ whole genome shotgun (WGS) entry which is preliminary data.</text>
</comment>
<name>A0A8T1FB66_9STRA</name>
<gene>
    <name evidence="1" type="ORF">PC117_g21549</name>
    <name evidence="2" type="ORF">PC118_g19633</name>
</gene>
<dbReference type="AlphaFoldDB" id="A0A8T1FB66"/>
<sequence length="36" mass="4040">MPEELTTKALAASRLADLRVTVGLHREAKSTCEERR</sequence>
<organism evidence="2 3">
    <name type="scientific">Phytophthora cactorum</name>
    <dbReference type="NCBI Taxonomy" id="29920"/>
    <lineage>
        <taxon>Eukaryota</taxon>
        <taxon>Sar</taxon>
        <taxon>Stramenopiles</taxon>
        <taxon>Oomycota</taxon>
        <taxon>Peronosporomycetes</taxon>
        <taxon>Peronosporales</taxon>
        <taxon>Peronosporaceae</taxon>
        <taxon>Phytophthora</taxon>
    </lineage>
</organism>
<dbReference type="Proteomes" id="UP000697107">
    <property type="component" value="Unassembled WGS sequence"/>
</dbReference>
<dbReference type="EMBL" id="RCML01001090">
    <property type="protein sequence ID" value="KAG2965617.1"/>
    <property type="molecule type" value="Genomic_DNA"/>
</dbReference>